<evidence type="ECO:0000256" key="4">
    <source>
        <dbReference type="RuleBase" id="RU003682"/>
    </source>
</evidence>
<dbReference type="EMBL" id="SDAM02004710">
    <property type="protein sequence ID" value="KAH6819992.1"/>
    <property type="molecule type" value="Genomic_DNA"/>
</dbReference>
<dbReference type="GO" id="GO:0009805">
    <property type="term" value="P:coumarin biosynthetic process"/>
    <property type="evidence" value="ECO:0007669"/>
    <property type="project" value="UniProtKB-ARBA"/>
</dbReference>
<keyword evidence="4" id="KW-0560">Oxidoreductase</keyword>
<evidence type="ECO:0000313" key="7">
    <source>
        <dbReference type="Proteomes" id="UP001190926"/>
    </source>
</evidence>
<protein>
    <recommendedName>
        <fullName evidence="5">Fe2OG dioxygenase domain-containing protein</fullName>
    </recommendedName>
</protein>
<dbReference type="InterPro" id="IPR050295">
    <property type="entry name" value="Plant_2OG-oxidoreductases"/>
</dbReference>
<dbReference type="GO" id="GO:0002238">
    <property type="term" value="P:response to molecule of fungal origin"/>
    <property type="evidence" value="ECO:0007669"/>
    <property type="project" value="UniProtKB-ARBA"/>
</dbReference>
<sequence>MEALMSNWANPVQSLPEKYIFPPEKRPGTHVFPVINNIPIVDLRNVDGHDRSQIIQQIFDASQEFGFFQVINHGIPASLMDDTMNVMKKFFAAPPDYKASFYSTDIAKKCRIYSSTMNYDNEDVHYWRDNLTHHCHPLQDHVHLWPQYPTRYREVVGTYSSETMKLLLRILEVISEGLGVKPKYFEGEMSKNQLLSVNHHIPCPDPSLTLGMPQHSDPNLISMLHQCSVPGLQVLRHGQWMNVDPTPDAFVVIPGLQLKVISNGRFSSPMHRVVTHSGEARTTIGTFLIPSNEVVIEPAEEYEPLYKGYTYTEFFSCFTKSNCDADIALGFFKNETYK</sequence>
<dbReference type="PANTHER" id="PTHR47991">
    <property type="entry name" value="OXOGLUTARATE/IRON-DEPENDENT DIOXYGENASE"/>
    <property type="match status" value="1"/>
</dbReference>
<dbReference type="GO" id="GO:0046872">
    <property type="term" value="F:metal ion binding"/>
    <property type="evidence" value="ECO:0007669"/>
    <property type="project" value="UniProtKB-KW"/>
</dbReference>
<dbReference type="SUPFAM" id="SSF51197">
    <property type="entry name" value="Clavaminate synthase-like"/>
    <property type="match status" value="1"/>
</dbReference>
<dbReference type="GO" id="GO:0016706">
    <property type="term" value="F:2-oxoglutarate-dependent dioxygenase activity"/>
    <property type="evidence" value="ECO:0007669"/>
    <property type="project" value="UniProtKB-ARBA"/>
</dbReference>
<evidence type="ECO:0000256" key="1">
    <source>
        <dbReference type="ARBA" id="ARBA00008056"/>
    </source>
</evidence>
<dbReference type="Gene3D" id="2.60.120.330">
    <property type="entry name" value="B-lactam Antibiotic, Isopenicillin N Synthase, Chain"/>
    <property type="match status" value="1"/>
</dbReference>
<proteinExistence type="inferred from homology"/>
<feature type="domain" description="Fe2OG dioxygenase" evidence="5">
    <location>
        <begin position="190"/>
        <end position="290"/>
    </location>
</feature>
<dbReference type="Pfam" id="PF03171">
    <property type="entry name" value="2OG-FeII_Oxy"/>
    <property type="match status" value="1"/>
</dbReference>
<comment type="similarity">
    <text evidence="1 4">Belongs to the iron/ascorbate-dependent oxidoreductase family.</text>
</comment>
<dbReference type="AlphaFoldDB" id="A0AAD4IR91"/>
<reference evidence="6 7" key="1">
    <citation type="journal article" date="2021" name="Nat. Commun.">
        <title>Incipient diploidization of the medicinal plant Perilla within 10,000 years.</title>
        <authorList>
            <person name="Zhang Y."/>
            <person name="Shen Q."/>
            <person name="Leng L."/>
            <person name="Zhang D."/>
            <person name="Chen S."/>
            <person name="Shi Y."/>
            <person name="Ning Z."/>
            <person name="Chen S."/>
        </authorList>
    </citation>
    <scope>NUCLEOTIDE SEQUENCE [LARGE SCALE GENOMIC DNA]</scope>
    <source>
        <strain evidence="7">cv. PC099</strain>
    </source>
</reference>
<dbReference type="Pfam" id="PF14226">
    <property type="entry name" value="DIOX_N"/>
    <property type="match status" value="1"/>
</dbReference>
<evidence type="ECO:0000313" key="6">
    <source>
        <dbReference type="EMBL" id="KAH6819992.1"/>
    </source>
</evidence>
<dbReference type="InterPro" id="IPR026992">
    <property type="entry name" value="DIOX_N"/>
</dbReference>
<evidence type="ECO:0000256" key="2">
    <source>
        <dbReference type="ARBA" id="ARBA00022723"/>
    </source>
</evidence>
<dbReference type="InterPro" id="IPR027443">
    <property type="entry name" value="IPNS-like_sf"/>
</dbReference>
<dbReference type="PROSITE" id="PS51471">
    <property type="entry name" value="FE2OG_OXY"/>
    <property type="match status" value="1"/>
</dbReference>
<accession>A0AAD4IR91</accession>
<keyword evidence="7" id="KW-1185">Reference proteome</keyword>
<keyword evidence="2 4" id="KW-0479">Metal-binding</keyword>
<name>A0AAD4IR91_PERFH</name>
<dbReference type="Proteomes" id="UP001190926">
    <property type="component" value="Unassembled WGS sequence"/>
</dbReference>
<comment type="caution">
    <text evidence="6">The sequence shown here is derived from an EMBL/GenBank/DDBJ whole genome shotgun (WGS) entry which is preliminary data.</text>
</comment>
<dbReference type="InterPro" id="IPR044861">
    <property type="entry name" value="IPNS-like_FE2OG_OXY"/>
</dbReference>
<evidence type="ECO:0000259" key="5">
    <source>
        <dbReference type="PROSITE" id="PS51471"/>
    </source>
</evidence>
<gene>
    <name evidence="6" type="ORF">C2S53_012860</name>
</gene>
<evidence type="ECO:0000256" key="3">
    <source>
        <dbReference type="ARBA" id="ARBA00023004"/>
    </source>
</evidence>
<organism evidence="6 7">
    <name type="scientific">Perilla frutescens var. hirtella</name>
    <name type="common">Perilla citriodora</name>
    <name type="synonym">Perilla setoyensis</name>
    <dbReference type="NCBI Taxonomy" id="608512"/>
    <lineage>
        <taxon>Eukaryota</taxon>
        <taxon>Viridiplantae</taxon>
        <taxon>Streptophyta</taxon>
        <taxon>Embryophyta</taxon>
        <taxon>Tracheophyta</taxon>
        <taxon>Spermatophyta</taxon>
        <taxon>Magnoliopsida</taxon>
        <taxon>eudicotyledons</taxon>
        <taxon>Gunneridae</taxon>
        <taxon>Pentapetalae</taxon>
        <taxon>asterids</taxon>
        <taxon>lamiids</taxon>
        <taxon>Lamiales</taxon>
        <taxon>Lamiaceae</taxon>
        <taxon>Nepetoideae</taxon>
        <taxon>Elsholtzieae</taxon>
        <taxon>Perilla</taxon>
    </lineage>
</organism>
<keyword evidence="3 4" id="KW-0408">Iron</keyword>
<dbReference type="InterPro" id="IPR005123">
    <property type="entry name" value="Oxoglu/Fe-dep_dioxygenase_dom"/>
</dbReference>